<sequence length="147" mass="16038">MNWNGHRTKSVEEEDEENGQNAVRLATVIMLPMVLKSTLELNLVDIILSATAQGGAGAYVSESELADRKQCWNRDGSNAGSACKSMSIYSRAPCYRRSTSLSTYKICVGSQFPQGNVVARDMFASVTGGDAIFIKLNFSHQVFYSIG</sequence>
<dbReference type="AlphaFoldDB" id="A0AAN8ZF03"/>
<dbReference type="InterPro" id="IPR036388">
    <property type="entry name" value="WH-like_DNA-bd_sf"/>
</dbReference>
<comment type="caution">
    <text evidence="1">The sequence shown here is derived from an EMBL/GenBank/DDBJ whole genome shotgun (WGS) entry which is preliminary data.</text>
</comment>
<protein>
    <submittedName>
        <fullName evidence="1">Uncharacterized protein</fullName>
    </submittedName>
</protein>
<dbReference type="EMBL" id="JBAMMX010000006">
    <property type="protein sequence ID" value="KAK6938399.1"/>
    <property type="molecule type" value="Genomic_DNA"/>
</dbReference>
<evidence type="ECO:0000313" key="1">
    <source>
        <dbReference type="EMBL" id="KAK6938399.1"/>
    </source>
</evidence>
<proteinExistence type="predicted"/>
<dbReference type="Proteomes" id="UP001370490">
    <property type="component" value="Unassembled WGS sequence"/>
</dbReference>
<keyword evidence="2" id="KW-1185">Reference proteome</keyword>
<accession>A0AAN8ZF03</accession>
<evidence type="ECO:0000313" key="2">
    <source>
        <dbReference type="Proteomes" id="UP001370490"/>
    </source>
</evidence>
<name>A0AAN8ZF03_9MAGN</name>
<dbReference type="SUPFAM" id="SSF46785">
    <property type="entry name" value="Winged helix' DNA-binding domain"/>
    <property type="match status" value="1"/>
</dbReference>
<dbReference type="Gene3D" id="1.10.10.10">
    <property type="entry name" value="Winged helix-like DNA-binding domain superfamily/Winged helix DNA-binding domain"/>
    <property type="match status" value="1"/>
</dbReference>
<dbReference type="InterPro" id="IPR036390">
    <property type="entry name" value="WH_DNA-bd_sf"/>
</dbReference>
<organism evidence="1 2">
    <name type="scientific">Dillenia turbinata</name>
    <dbReference type="NCBI Taxonomy" id="194707"/>
    <lineage>
        <taxon>Eukaryota</taxon>
        <taxon>Viridiplantae</taxon>
        <taxon>Streptophyta</taxon>
        <taxon>Embryophyta</taxon>
        <taxon>Tracheophyta</taxon>
        <taxon>Spermatophyta</taxon>
        <taxon>Magnoliopsida</taxon>
        <taxon>eudicotyledons</taxon>
        <taxon>Gunneridae</taxon>
        <taxon>Pentapetalae</taxon>
        <taxon>Dilleniales</taxon>
        <taxon>Dilleniaceae</taxon>
        <taxon>Dillenia</taxon>
    </lineage>
</organism>
<gene>
    <name evidence="1" type="ORF">RJ641_031907</name>
</gene>
<reference evidence="1 2" key="1">
    <citation type="submission" date="2023-12" db="EMBL/GenBank/DDBJ databases">
        <title>A high-quality genome assembly for Dillenia turbinata (Dilleniales).</title>
        <authorList>
            <person name="Chanderbali A."/>
        </authorList>
    </citation>
    <scope>NUCLEOTIDE SEQUENCE [LARGE SCALE GENOMIC DNA]</scope>
    <source>
        <strain evidence="1">LSX21</strain>
        <tissue evidence="1">Leaf</tissue>
    </source>
</reference>